<evidence type="ECO:0000313" key="3">
    <source>
        <dbReference type="Proteomes" id="UP000735302"/>
    </source>
</evidence>
<evidence type="ECO:0000256" key="1">
    <source>
        <dbReference type="SAM" id="MobiDB-lite"/>
    </source>
</evidence>
<proteinExistence type="predicted"/>
<feature type="region of interest" description="Disordered" evidence="1">
    <location>
        <begin position="76"/>
        <end position="106"/>
    </location>
</feature>
<dbReference type="EMBL" id="BLXT01006766">
    <property type="protein sequence ID" value="GFO33294.1"/>
    <property type="molecule type" value="Genomic_DNA"/>
</dbReference>
<keyword evidence="3" id="KW-1185">Reference proteome</keyword>
<accession>A0AAV4CNB5</accession>
<gene>
    <name evidence="2" type="ORF">PoB_005979900</name>
</gene>
<feature type="compositionally biased region" description="Pro residues" evidence="1">
    <location>
        <begin position="81"/>
        <end position="90"/>
    </location>
</feature>
<name>A0AAV4CNB5_9GAST</name>
<reference evidence="2 3" key="1">
    <citation type="journal article" date="2021" name="Elife">
        <title>Chloroplast acquisition without the gene transfer in kleptoplastic sea slugs, Plakobranchus ocellatus.</title>
        <authorList>
            <person name="Maeda T."/>
            <person name="Takahashi S."/>
            <person name="Yoshida T."/>
            <person name="Shimamura S."/>
            <person name="Takaki Y."/>
            <person name="Nagai Y."/>
            <person name="Toyoda A."/>
            <person name="Suzuki Y."/>
            <person name="Arimoto A."/>
            <person name="Ishii H."/>
            <person name="Satoh N."/>
            <person name="Nishiyama T."/>
            <person name="Hasebe M."/>
            <person name="Maruyama T."/>
            <person name="Minagawa J."/>
            <person name="Obokata J."/>
            <person name="Shigenobu S."/>
        </authorList>
    </citation>
    <scope>NUCLEOTIDE SEQUENCE [LARGE SCALE GENOMIC DNA]</scope>
</reference>
<dbReference type="Proteomes" id="UP000735302">
    <property type="component" value="Unassembled WGS sequence"/>
</dbReference>
<sequence>MRREGPTSTVTTAITFTTTTTTIIIITTTTTTTNIITTTTATIIIITTVFVIDIKITKSGNTEFLNMSLGDFTFHPHGPRSMPPEIPRPSLPQLAPALRNKQYGAT</sequence>
<dbReference type="AlphaFoldDB" id="A0AAV4CNB5"/>
<protein>
    <submittedName>
        <fullName evidence="2">Uncharacterized protein</fullName>
    </submittedName>
</protein>
<organism evidence="2 3">
    <name type="scientific">Plakobranchus ocellatus</name>
    <dbReference type="NCBI Taxonomy" id="259542"/>
    <lineage>
        <taxon>Eukaryota</taxon>
        <taxon>Metazoa</taxon>
        <taxon>Spiralia</taxon>
        <taxon>Lophotrochozoa</taxon>
        <taxon>Mollusca</taxon>
        <taxon>Gastropoda</taxon>
        <taxon>Heterobranchia</taxon>
        <taxon>Euthyneura</taxon>
        <taxon>Panpulmonata</taxon>
        <taxon>Sacoglossa</taxon>
        <taxon>Placobranchoidea</taxon>
        <taxon>Plakobranchidae</taxon>
        <taxon>Plakobranchus</taxon>
    </lineage>
</organism>
<evidence type="ECO:0000313" key="2">
    <source>
        <dbReference type="EMBL" id="GFO33294.1"/>
    </source>
</evidence>
<comment type="caution">
    <text evidence="2">The sequence shown here is derived from an EMBL/GenBank/DDBJ whole genome shotgun (WGS) entry which is preliminary data.</text>
</comment>